<dbReference type="EMBL" id="JAXIOK010000015">
    <property type="protein sequence ID" value="KAK4753689.1"/>
    <property type="molecule type" value="Genomic_DNA"/>
</dbReference>
<evidence type="ECO:0000313" key="4">
    <source>
        <dbReference type="Proteomes" id="UP001345219"/>
    </source>
</evidence>
<dbReference type="Proteomes" id="UP001345219">
    <property type="component" value="Chromosome 2"/>
</dbReference>
<dbReference type="InterPro" id="IPR046848">
    <property type="entry name" value="E_motif"/>
</dbReference>
<keyword evidence="1" id="KW-0677">Repeat</keyword>
<protein>
    <recommendedName>
        <fullName evidence="5">Pentatricopeptide repeat-containing protein</fullName>
    </recommendedName>
</protein>
<feature type="repeat" description="PPR" evidence="2">
    <location>
        <begin position="348"/>
        <end position="382"/>
    </location>
</feature>
<evidence type="ECO:0008006" key="5">
    <source>
        <dbReference type="Google" id="ProtNLM"/>
    </source>
</evidence>
<feature type="repeat" description="PPR" evidence="2">
    <location>
        <begin position="383"/>
        <end position="413"/>
    </location>
</feature>
<dbReference type="InterPro" id="IPR011990">
    <property type="entry name" value="TPR-like_helical_dom_sf"/>
</dbReference>
<dbReference type="PROSITE" id="PS51375">
    <property type="entry name" value="PPR"/>
    <property type="match status" value="5"/>
</dbReference>
<accession>A0AAN7JVM7</accession>
<dbReference type="AlphaFoldDB" id="A0AAN7JVM7"/>
<keyword evidence="4" id="KW-1185">Reference proteome</keyword>
<dbReference type="PANTHER" id="PTHR47926">
    <property type="entry name" value="PENTATRICOPEPTIDE REPEAT-CONTAINING PROTEIN"/>
    <property type="match status" value="1"/>
</dbReference>
<evidence type="ECO:0000256" key="1">
    <source>
        <dbReference type="ARBA" id="ARBA00022737"/>
    </source>
</evidence>
<dbReference type="PANTHER" id="PTHR47926:SF453">
    <property type="entry name" value="PENTATRICOPEPTIDE REPEAT (PPR) SUPERFAMILY PROTEIN"/>
    <property type="match status" value="1"/>
</dbReference>
<feature type="repeat" description="PPR" evidence="2">
    <location>
        <begin position="246"/>
        <end position="280"/>
    </location>
</feature>
<organism evidence="3 4">
    <name type="scientific">Trapa incisa</name>
    <dbReference type="NCBI Taxonomy" id="236973"/>
    <lineage>
        <taxon>Eukaryota</taxon>
        <taxon>Viridiplantae</taxon>
        <taxon>Streptophyta</taxon>
        <taxon>Embryophyta</taxon>
        <taxon>Tracheophyta</taxon>
        <taxon>Spermatophyta</taxon>
        <taxon>Magnoliopsida</taxon>
        <taxon>eudicotyledons</taxon>
        <taxon>Gunneridae</taxon>
        <taxon>Pentapetalae</taxon>
        <taxon>rosids</taxon>
        <taxon>malvids</taxon>
        <taxon>Myrtales</taxon>
        <taxon>Lythraceae</taxon>
        <taxon>Trapa</taxon>
    </lineage>
</organism>
<proteinExistence type="predicted"/>
<dbReference type="Gene3D" id="1.25.40.10">
    <property type="entry name" value="Tetratricopeptide repeat domain"/>
    <property type="match status" value="3"/>
</dbReference>
<feature type="repeat" description="PPR" evidence="2">
    <location>
        <begin position="211"/>
        <end position="245"/>
    </location>
</feature>
<evidence type="ECO:0000256" key="2">
    <source>
        <dbReference type="PROSITE-ProRule" id="PRU00708"/>
    </source>
</evidence>
<dbReference type="Pfam" id="PF20431">
    <property type="entry name" value="E_motif"/>
    <property type="match status" value="1"/>
</dbReference>
<reference evidence="3 4" key="1">
    <citation type="journal article" date="2023" name="Hortic Res">
        <title>Pangenome of water caltrop reveals structural variations and asymmetric subgenome divergence after allopolyploidization.</title>
        <authorList>
            <person name="Zhang X."/>
            <person name="Chen Y."/>
            <person name="Wang L."/>
            <person name="Yuan Y."/>
            <person name="Fang M."/>
            <person name="Shi L."/>
            <person name="Lu R."/>
            <person name="Comes H.P."/>
            <person name="Ma Y."/>
            <person name="Chen Y."/>
            <person name="Huang G."/>
            <person name="Zhou Y."/>
            <person name="Zheng Z."/>
            <person name="Qiu Y."/>
        </authorList>
    </citation>
    <scope>NUCLEOTIDE SEQUENCE [LARGE SCALE GENOMIC DNA]</scope>
    <source>
        <tissue evidence="3">Roots</tissue>
    </source>
</reference>
<evidence type="ECO:0000313" key="3">
    <source>
        <dbReference type="EMBL" id="KAK4753689.1"/>
    </source>
</evidence>
<sequence>MFMGNRLPVDNLALLLQKCLKAKGLCPAKQIHAFVLTTGIDSSRLSLGARLVGVYAGCGDRASARKVFDGIPDPNVFALNWMVLASAFDGDYKEAFGYFSMMQKLGRACNKFTFQTVLKACIGLMDVKKGKEVHGMVYKMCLEGDLCVANAMIDMYCKCSVVKYARRVFNTMPERDIISWTAMICGHCNEGKIAEGLSLFEKMKLEGLEPNEFTWNAMIANHARMGDRTGAMSMFTRMKNEGLLPDLVTWNALISGFVQSHKPAEALRLLGDMLASGVKPGHVTVTGLLPACGLTGAIHRGKEIHGLMYRLGLDWNVYVASALIDMYSKCGNVEYAKKAFSFGAAVKNIASWNAMIGCYGKHGMVNESLQLFELMKKEGLQLNEVTFISVLSACSHGGLVEKGFQIFQSMRQNYSDVKLQREHYACVVDLLCRSGRMAEAYNLVKEMSLDVTESILGAFFNGCVVHCRRDLAELMARDVERLDAKKPGGFVALSNIYAAGGEWQGVENVRMVMRKKWIQKVPAHSRVQQTKSSMAS</sequence>
<dbReference type="FunFam" id="1.25.40.10:FF:000090">
    <property type="entry name" value="Pentatricopeptide repeat-containing protein, chloroplastic"/>
    <property type="match status" value="1"/>
</dbReference>
<dbReference type="GO" id="GO:0003723">
    <property type="term" value="F:RNA binding"/>
    <property type="evidence" value="ECO:0007669"/>
    <property type="project" value="InterPro"/>
</dbReference>
<dbReference type="Pfam" id="PF01535">
    <property type="entry name" value="PPR"/>
    <property type="match status" value="2"/>
</dbReference>
<name>A0AAN7JVM7_9MYRT</name>
<dbReference type="FunFam" id="1.25.40.10:FF:000344">
    <property type="entry name" value="Pentatricopeptide repeat-containing protein"/>
    <property type="match status" value="1"/>
</dbReference>
<dbReference type="InterPro" id="IPR002885">
    <property type="entry name" value="PPR_rpt"/>
</dbReference>
<comment type="caution">
    <text evidence="3">The sequence shown here is derived from an EMBL/GenBank/DDBJ whole genome shotgun (WGS) entry which is preliminary data.</text>
</comment>
<dbReference type="InterPro" id="IPR046960">
    <property type="entry name" value="PPR_At4g14850-like_plant"/>
</dbReference>
<feature type="repeat" description="PPR" evidence="2">
    <location>
        <begin position="176"/>
        <end position="210"/>
    </location>
</feature>
<dbReference type="NCBIfam" id="TIGR00756">
    <property type="entry name" value="PPR"/>
    <property type="match status" value="6"/>
</dbReference>
<gene>
    <name evidence="3" type="ORF">SAY87_001793</name>
</gene>
<dbReference type="GO" id="GO:0009451">
    <property type="term" value="P:RNA modification"/>
    <property type="evidence" value="ECO:0007669"/>
    <property type="project" value="InterPro"/>
</dbReference>
<dbReference type="Pfam" id="PF13041">
    <property type="entry name" value="PPR_2"/>
    <property type="match status" value="3"/>
</dbReference>